<proteinExistence type="predicted"/>
<keyword evidence="1" id="KW-0732">Signal</keyword>
<name>A0A2P2Q807_RHIMU</name>
<feature type="chain" id="PRO_5015179224" evidence="1">
    <location>
        <begin position="20"/>
        <end position="56"/>
    </location>
</feature>
<dbReference type="EMBL" id="GGEC01082600">
    <property type="protein sequence ID" value="MBX63084.1"/>
    <property type="molecule type" value="Transcribed_RNA"/>
</dbReference>
<accession>A0A2P2Q807</accession>
<protein>
    <submittedName>
        <fullName evidence="2">Uncharacterized protein</fullName>
    </submittedName>
</protein>
<organism evidence="2">
    <name type="scientific">Rhizophora mucronata</name>
    <name type="common">Asiatic mangrove</name>
    <dbReference type="NCBI Taxonomy" id="61149"/>
    <lineage>
        <taxon>Eukaryota</taxon>
        <taxon>Viridiplantae</taxon>
        <taxon>Streptophyta</taxon>
        <taxon>Embryophyta</taxon>
        <taxon>Tracheophyta</taxon>
        <taxon>Spermatophyta</taxon>
        <taxon>Magnoliopsida</taxon>
        <taxon>eudicotyledons</taxon>
        <taxon>Gunneridae</taxon>
        <taxon>Pentapetalae</taxon>
        <taxon>rosids</taxon>
        <taxon>fabids</taxon>
        <taxon>Malpighiales</taxon>
        <taxon>Rhizophoraceae</taxon>
        <taxon>Rhizophora</taxon>
    </lineage>
</organism>
<sequence length="56" mass="6267">MMKWIVSLVVDLVPVRLAASPVLFSLNLCISSCPDAENKLEDSEFNHQGNVEFWSS</sequence>
<reference evidence="2" key="1">
    <citation type="submission" date="2018-02" db="EMBL/GenBank/DDBJ databases">
        <title>Rhizophora mucronata_Transcriptome.</title>
        <authorList>
            <person name="Meera S.P."/>
            <person name="Sreeshan A."/>
            <person name="Augustine A."/>
        </authorList>
    </citation>
    <scope>NUCLEOTIDE SEQUENCE</scope>
    <source>
        <tissue evidence="2">Leaf</tissue>
    </source>
</reference>
<evidence type="ECO:0000256" key="1">
    <source>
        <dbReference type="SAM" id="SignalP"/>
    </source>
</evidence>
<evidence type="ECO:0000313" key="2">
    <source>
        <dbReference type="EMBL" id="MBX63084.1"/>
    </source>
</evidence>
<feature type="signal peptide" evidence="1">
    <location>
        <begin position="1"/>
        <end position="19"/>
    </location>
</feature>
<dbReference type="AlphaFoldDB" id="A0A2P2Q807"/>